<evidence type="ECO:0000313" key="10">
    <source>
        <dbReference type="Proteomes" id="UP000719412"/>
    </source>
</evidence>
<dbReference type="GO" id="GO:0016020">
    <property type="term" value="C:membrane"/>
    <property type="evidence" value="ECO:0007669"/>
    <property type="project" value="UniProtKB-SubCell"/>
</dbReference>
<evidence type="ECO:0000313" key="9">
    <source>
        <dbReference type="EMBL" id="KAH0812611.1"/>
    </source>
</evidence>
<dbReference type="PROSITE" id="PS50850">
    <property type="entry name" value="MFS"/>
    <property type="match status" value="1"/>
</dbReference>
<dbReference type="Proteomes" id="UP000719412">
    <property type="component" value="Unassembled WGS sequence"/>
</dbReference>
<sequence length="454" mass="49459">MGAPGIARNQMGLLGLLSLMEASLNPESPEPLPVQVVVLGKETSLANELAWDTQPLIDLFAVGLTVPLFSTHLRELGASHFTIGLLSSLYSGLQVISGPVVGSWSDVRDRKSVLTITLVLCSIAYVALGFANSILVIAIVRFALGVTKHTQSLCKAIITDLLPPSERASAFGRSAAWGSLGFIIGPTLGGHLSEFNNGFTYVCVLTSLLFVINIGLTSAVTDVGDRKPSDVSPQMQNDSILSRFGYELHKSVTDMTDIEWGTLWETFILRFIFGFSVTMYFSQQAVYLREQFDMSQRHIGYTISYFSASGMISAFLLHYITNYFYRNDDSCMKRLSHFFLLMTLSLVGLYLAPNVELFLVALIPFSLSCTILRIVSMELMLKQASSTHRGSLSGTSNSIMSVARFVTPVSSGLVADKLGGHLALLFAALPPLVGTIVSVRMRIKSAAKAKRKNE</sequence>
<evidence type="ECO:0000256" key="4">
    <source>
        <dbReference type="ARBA" id="ARBA00022989"/>
    </source>
</evidence>
<feature type="domain" description="Major facilitator superfamily (MFS) profile" evidence="8">
    <location>
        <begin position="47"/>
        <end position="446"/>
    </location>
</feature>
<reference evidence="9" key="1">
    <citation type="journal article" date="2020" name="J Insects Food Feed">
        <title>The yellow mealworm (Tenebrio molitor) genome: a resource for the emerging insects as food and feed industry.</title>
        <authorList>
            <person name="Eriksson T."/>
            <person name="Andere A."/>
            <person name="Kelstrup H."/>
            <person name="Emery V."/>
            <person name="Picard C."/>
        </authorList>
    </citation>
    <scope>NUCLEOTIDE SEQUENCE</scope>
    <source>
        <strain evidence="9">Stoneville</strain>
        <tissue evidence="9">Whole head</tissue>
    </source>
</reference>
<evidence type="ECO:0000256" key="7">
    <source>
        <dbReference type="SAM" id="SignalP"/>
    </source>
</evidence>
<feature type="transmembrane region" description="Helical" evidence="6">
    <location>
        <begin position="357"/>
        <end position="375"/>
    </location>
</feature>
<dbReference type="Gene3D" id="1.20.1250.20">
    <property type="entry name" value="MFS general substrate transporter like domains"/>
    <property type="match status" value="1"/>
</dbReference>
<dbReference type="PANTHER" id="PTHR23504">
    <property type="entry name" value="MAJOR FACILITATOR SUPERFAMILY DOMAIN-CONTAINING PROTEIN 10"/>
    <property type="match status" value="1"/>
</dbReference>
<keyword evidence="7" id="KW-0732">Signal</keyword>
<dbReference type="CDD" id="cd17390">
    <property type="entry name" value="MFS_MFSD9"/>
    <property type="match status" value="1"/>
</dbReference>
<evidence type="ECO:0000256" key="5">
    <source>
        <dbReference type="ARBA" id="ARBA00023136"/>
    </source>
</evidence>
<reference evidence="9" key="2">
    <citation type="submission" date="2021-08" db="EMBL/GenBank/DDBJ databases">
        <authorList>
            <person name="Eriksson T."/>
        </authorList>
    </citation>
    <scope>NUCLEOTIDE SEQUENCE</scope>
    <source>
        <strain evidence="9">Stoneville</strain>
        <tissue evidence="9">Whole head</tissue>
    </source>
</reference>
<comment type="caution">
    <text evidence="9">The sequence shown here is derived from an EMBL/GenBank/DDBJ whole genome shotgun (WGS) entry which is preliminary data.</text>
</comment>
<feature type="transmembrane region" description="Helical" evidence="6">
    <location>
        <begin position="332"/>
        <end position="351"/>
    </location>
</feature>
<keyword evidence="4 6" id="KW-1133">Transmembrane helix</keyword>
<dbReference type="EMBL" id="JABDTM020025910">
    <property type="protein sequence ID" value="KAH0812611.1"/>
    <property type="molecule type" value="Genomic_DNA"/>
</dbReference>
<feature type="transmembrane region" description="Helical" evidence="6">
    <location>
        <begin position="113"/>
        <end position="140"/>
    </location>
</feature>
<dbReference type="PRINTS" id="PR01035">
    <property type="entry name" value="TCRTETA"/>
</dbReference>
<dbReference type="GO" id="GO:0022857">
    <property type="term" value="F:transmembrane transporter activity"/>
    <property type="evidence" value="ECO:0007669"/>
    <property type="project" value="InterPro"/>
</dbReference>
<dbReference type="Pfam" id="PF07690">
    <property type="entry name" value="MFS_1"/>
    <property type="match status" value="1"/>
</dbReference>
<dbReference type="SUPFAM" id="SSF103473">
    <property type="entry name" value="MFS general substrate transporter"/>
    <property type="match status" value="1"/>
</dbReference>
<keyword evidence="10" id="KW-1185">Reference proteome</keyword>
<feature type="transmembrane region" description="Helical" evidence="6">
    <location>
        <begin position="267"/>
        <end position="287"/>
    </location>
</feature>
<evidence type="ECO:0000256" key="1">
    <source>
        <dbReference type="ARBA" id="ARBA00004141"/>
    </source>
</evidence>
<accession>A0A8J6HDP7</accession>
<comment type="subcellular location">
    <subcellularLocation>
        <location evidence="1">Membrane</location>
        <topology evidence="1">Multi-pass membrane protein</topology>
    </subcellularLocation>
</comment>
<keyword evidence="3 6" id="KW-0812">Transmembrane</keyword>
<evidence type="ECO:0000256" key="6">
    <source>
        <dbReference type="SAM" id="Phobius"/>
    </source>
</evidence>
<evidence type="ECO:0000256" key="3">
    <source>
        <dbReference type="ARBA" id="ARBA00022692"/>
    </source>
</evidence>
<keyword evidence="5 6" id="KW-0472">Membrane</keyword>
<feature type="transmembrane region" description="Helical" evidence="6">
    <location>
        <begin position="199"/>
        <end position="220"/>
    </location>
</feature>
<feature type="signal peptide" evidence="7">
    <location>
        <begin position="1"/>
        <end position="22"/>
    </location>
</feature>
<feature type="transmembrane region" description="Helical" evidence="6">
    <location>
        <begin position="421"/>
        <end position="443"/>
    </location>
</feature>
<feature type="transmembrane region" description="Helical" evidence="6">
    <location>
        <begin position="175"/>
        <end position="193"/>
    </location>
</feature>
<evidence type="ECO:0000259" key="8">
    <source>
        <dbReference type="PROSITE" id="PS50850"/>
    </source>
</evidence>
<feature type="chain" id="PRO_5035193335" description="Major facilitator superfamily (MFS) profile domain-containing protein" evidence="7">
    <location>
        <begin position="23"/>
        <end position="454"/>
    </location>
</feature>
<dbReference type="AlphaFoldDB" id="A0A8J6HDP7"/>
<gene>
    <name evidence="9" type="ORF">GEV33_010179</name>
</gene>
<evidence type="ECO:0000256" key="2">
    <source>
        <dbReference type="ARBA" id="ARBA00022448"/>
    </source>
</evidence>
<organism evidence="9 10">
    <name type="scientific">Tenebrio molitor</name>
    <name type="common">Yellow mealworm beetle</name>
    <dbReference type="NCBI Taxonomy" id="7067"/>
    <lineage>
        <taxon>Eukaryota</taxon>
        <taxon>Metazoa</taxon>
        <taxon>Ecdysozoa</taxon>
        <taxon>Arthropoda</taxon>
        <taxon>Hexapoda</taxon>
        <taxon>Insecta</taxon>
        <taxon>Pterygota</taxon>
        <taxon>Neoptera</taxon>
        <taxon>Endopterygota</taxon>
        <taxon>Coleoptera</taxon>
        <taxon>Polyphaga</taxon>
        <taxon>Cucujiformia</taxon>
        <taxon>Tenebrionidae</taxon>
        <taxon>Tenebrio</taxon>
    </lineage>
</organism>
<name>A0A8J6HDP7_TENMO</name>
<dbReference type="InterPro" id="IPR011701">
    <property type="entry name" value="MFS"/>
</dbReference>
<dbReference type="InterPro" id="IPR020846">
    <property type="entry name" value="MFS_dom"/>
</dbReference>
<protein>
    <recommendedName>
        <fullName evidence="8">Major facilitator superfamily (MFS) profile domain-containing protein</fullName>
    </recommendedName>
</protein>
<dbReference type="InterPro" id="IPR001958">
    <property type="entry name" value="Tet-R_TetA/multi-R_MdtG-like"/>
</dbReference>
<dbReference type="PANTHER" id="PTHR23504:SF14">
    <property type="entry name" value="MAJOR FACILITATOR SUPERFAMILY DOMAIN-CONTAINING PROTEIN 9"/>
    <property type="match status" value="1"/>
</dbReference>
<dbReference type="InterPro" id="IPR036259">
    <property type="entry name" value="MFS_trans_sf"/>
</dbReference>
<feature type="transmembrane region" description="Helical" evidence="6">
    <location>
        <begin position="299"/>
        <end position="320"/>
    </location>
</feature>
<keyword evidence="2" id="KW-0813">Transport</keyword>
<proteinExistence type="predicted"/>